<evidence type="ECO:0000259" key="2">
    <source>
        <dbReference type="PROSITE" id="PS50887"/>
    </source>
</evidence>
<dbReference type="KEGG" id="cart:PA27867_3076"/>
<evidence type="ECO:0000256" key="1">
    <source>
        <dbReference type="PROSITE-ProRule" id="PRU00339"/>
    </source>
</evidence>
<dbReference type="PROSITE" id="PS50005">
    <property type="entry name" value="TPR"/>
    <property type="match status" value="1"/>
</dbReference>
<dbReference type="FunFam" id="3.30.70.270:FF:000001">
    <property type="entry name" value="Diguanylate cyclase domain protein"/>
    <property type="match status" value="1"/>
</dbReference>
<dbReference type="PANTHER" id="PTHR45138">
    <property type="entry name" value="REGULATORY COMPONENTS OF SENSORY TRANSDUCTION SYSTEM"/>
    <property type="match status" value="1"/>
</dbReference>
<proteinExistence type="predicted"/>
<feature type="repeat" description="TPR" evidence="1">
    <location>
        <begin position="248"/>
        <end position="281"/>
    </location>
</feature>
<dbReference type="PANTHER" id="PTHR45138:SF9">
    <property type="entry name" value="DIGUANYLATE CYCLASE DGCM-RELATED"/>
    <property type="match status" value="1"/>
</dbReference>
<dbReference type="InterPro" id="IPR000160">
    <property type="entry name" value="GGDEF_dom"/>
</dbReference>
<dbReference type="EMBL" id="CP016282">
    <property type="protein sequence ID" value="ANP74010.1"/>
    <property type="molecule type" value="Genomic_DNA"/>
</dbReference>
<organism evidence="3 4">
    <name type="scientific">Cryobacterium arcticum</name>
    <dbReference type="NCBI Taxonomy" id="670052"/>
    <lineage>
        <taxon>Bacteria</taxon>
        <taxon>Bacillati</taxon>
        <taxon>Actinomycetota</taxon>
        <taxon>Actinomycetes</taxon>
        <taxon>Micrococcales</taxon>
        <taxon>Microbacteriaceae</taxon>
        <taxon>Cryobacterium</taxon>
    </lineage>
</organism>
<dbReference type="STRING" id="670052.PA27867_3076"/>
<accession>A0A1B1BN14</accession>
<evidence type="ECO:0000313" key="3">
    <source>
        <dbReference type="EMBL" id="ANP74010.1"/>
    </source>
</evidence>
<dbReference type="Gene3D" id="1.25.40.10">
    <property type="entry name" value="Tetratricopeptide repeat domain"/>
    <property type="match status" value="2"/>
</dbReference>
<dbReference type="PROSITE" id="PS50887">
    <property type="entry name" value="GGDEF"/>
    <property type="match status" value="1"/>
</dbReference>
<dbReference type="AlphaFoldDB" id="A0A1B1BN14"/>
<sequence length="518" mass="57376">MATVGHRTAEERLAWIERQYWIDKDVALTAAQEWLADLADIGVHGVLGRRLEVQIASILTRRGDPRQGAVEMQRMLDWAERHGELALQSRCHEVLGSIFELVGDRALSLEHAVATNSLLDDSEVPLMRAAARLTLADALGSAGSFDEARRRYNEALRLVIDDPETSIRYQILNNLAYTEYLAGNHDEAMTAVESLIALSQLNNRPIGMYARDTIARVYLVAGRLDEAAATLETALEAKPVDYHPDSIAAALVTLAETYRTQGRFDEAQDVIDRCLALSEAHGLARWTTEVTREQAETYAAREDFQAAFESYRSYHTQSIALSASENEAKGRILEAMFQTAESRQESERYREMAERDPLTDLHNRRFVDEHLTMLLMLHREGGSPVAIAMLDVDHFKRINDTLSHEVGDEVLRALGRILTDALAPVPGAVAARLGGEEFLLIVPALVEDQVIELSERVRMAVGSHDWSPISAGLHVTVSLGVALAPADGDTSTALLRAADVRMYLAKRDGRNRVVHADA</sequence>
<dbReference type="InterPro" id="IPR019734">
    <property type="entry name" value="TPR_rpt"/>
</dbReference>
<dbReference type="GO" id="GO:0042802">
    <property type="term" value="F:identical protein binding"/>
    <property type="evidence" value="ECO:0007669"/>
    <property type="project" value="InterPro"/>
</dbReference>
<dbReference type="CDD" id="cd01949">
    <property type="entry name" value="GGDEF"/>
    <property type="match status" value="1"/>
</dbReference>
<dbReference type="SUPFAM" id="SSF55073">
    <property type="entry name" value="Nucleotide cyclase"/>
    <property type="match status" value="1"/>
</dbReference>
<dbReference type="GO" id="GO:0052621">
    <property type="term" value="F:diguanylate cyclase activity"/>
    <property type="evidence" value="ECO:0007669"/>
    <property type="project" value="TreeGrafter"/>
</dbReference>
<dbReference type="InterPro" id="IPR050469">
    <property type="entry name" value="Diguanylate_Cyclase"/>
</dbReference>
<dbReference type="Pfam" id="PF00990">
    <property type="entry name" value="GGDEF"/>
    <property type="match status" value="1"/>
</dbReference>
<dbReference type="InterPro" id="IPR043128">
    <property type="entry name" value="Rev_trsase/Diguanyl_cyclase"/>
</dbReference>
<dbReference type="Pfam" id="PF13424">
    <property type="entry name" value="TPR_12"/>
    <property type="match status" value="1"/>
</dbReference>
<reference evidence="3 4" key="1">
    <citation type="submission" date="2016-06" db="EMBL/GenBank/DDBJ databases">
        <title>Genome sequencing of Cryobacterium arcticum PAMC 27867.</title>
        <authorList>
            <person name="Lee J."/>
            <person name="Kim O.-S."/>
        </authorList>
    </citation>
    <scope>NUCLEOTIDE SEQUENCE [LARGE SCALE GENOMIC DNA]</scope>
    <source>
        <strain evidence="3 4">PAMC 27867</strain>
    </source>
</reference>
<dbReference type="InterPro" id="IPR029787">
    <property type="entry name" value="Nucleotide_cyclase"/>
</dbReference>
<keyword evidence="1" id="KW-0802">TPR repeat</keyword>
<feature type="domain" description="GGDEF" evidence="2">
    <location>
        <begin position="383"/>
        <end position="518"/>
    </location>
</feature>
<dbReference type="NCBIfam" id="TIGR00254">
    <property type="entry name" value="GGDEF"/>
    <property type="match status" value="1"/>
</dbReference>
<dbReference type="InterPro" id="IPR011717">
    <property type="entry name" value="TPR-4"/>
</dbReference>
<gene>
    <name evidence="3" type="ORF">PA27867_3076</name>
</gene>
<evidence type="ECO:0000313" key="4">
    <source>
        <dbReference type="Proteomes" id="UP000092582"/>
    </source>
</evidence>
<protein>
    <recommendedName>
        <fullName evidence="2">GGDEF domain-containing protein</fullName>
    </recommendedName>
</protein>
<keyword evidence="4" id="KW-1185">Reference proteome</keyword>
<dbReference type="Proteomes" id="UP000092582">
    <property type="component" value="Chromosome 1"/>
</dbReference>
<dbReference type="SMART" id="SM00267">
    <property type="entry name" value="GGDEF"/>
    <property type="match status" value="1"/>
</dbReference>
<dbReference type="Pfam" id="PF07721">
    <property type="entry name" value="TPR_4"/>
    <property type="match status" value="1"/>
</dbReference>
<dbReference type="Pfam" id="PF13432">
    <property type="entry name" value="TPR_16"/>
    <property type="match status" value="1"/>
</dbReference>
<dbReference type="Gene3D" id="3.30.70.270">
    <property type="match status" value="1"/>
</dbReference>
<dbReference type="SMART" id="SM00028">
    <property type="entry name" value="TPR"/>
    <property type="match status" value="4"/>
</dbReference>
<name>A0A1B1BN14_9MICO</name>
<dbReference type="SUPFAM" id="SSF48452">
    <property type="entry name" value="TPR-like"/>
    <property type="match status" value="1"/>
</dbReference>
<dbReference type="InterPro" id="IPR011990">
    <property type="entry name" value="TPR-like_helical_dom_sf"/>
</dbReference>